<dbReference type="Gene3D" id="2.60.120.920">
    <property type="match status" value="1"/>
</dbReference>
<dbReference type="KEGG" id="char:105905822"/>
<evidence type="ECO:0000313" key="3">
    <source>
        <dbReference type="Proteomes" id="UP000515152"/>
    </source>
</evidence>
<accession>A0A6P3W4U1</accession>
<dbReference type="Pfam" id="PF00622">
    <property type="entry name" value="SPRY"/>
    <property type="match status" value="1"/>
</dbReference>
<dbReference type="GeneID" id="105905822"/>
<dbReference type="InterPro" id="IPR003877">
    <property type="entry name" value="SPRY_dom"/>
</dbReference>
<protein>
    <submittedName>
        <fullName evidence="4">E3 ubiquitin-protein ligase TRIM35-like</fullName>
    </submittedName>
</protein>
<dbReference type="SMART" id="SM00449">
    <property type="entry name" value="SPRY"/>
    <property type="match status" value="1"/>
</dbReference>
<dbReference type="OrthoDB" id="9049620at2759"/>
<evidence type="ECO:0000256" key="1">
    <source>
        <dbReference type="SAM" id="Coils"/>
    </source>
</evidence>
<keyword evidence="1" id="KW-0175">Coiled coil</keyword>
<keyword evidence="3" id="KW-1185">Reference proteome</keyword>
<reference evidence="4" key="1">
    <citation type="submission" date="2025-08" db="UniProtKB">
        <authorList>
            <consortium name="RefSeq"/>
        </authorList>
    </citation>
    <scope>IDENTIFICATION</scope>
</reference>
<dbReference type="InterPro" id="IPR013320">
    <property type="entry name" value="ConA-like_dom_sf"/>
</dbReference>
<gene>
    <name evidence="4" type="primary">LOC105905822</name>
</gene>
<dbReference type="InterPro" id="IPR050143">
    <property type="entry name" value="TRIM/RBCC"/>
</dbReference>
<dbReference type="PANTHER" id="PTHR24103">
    <property type="entry name" value="E3 UBIQUITIN-PROTEIN LIGASE TRIM"/>
    <property type="match status" value="1"/>
</dbReference>
<sequence length="419" mass="47656">MDILLEVAAPEPYPPGALCPAEVALRGEPDHGLSLLSADELEHVCCECGTSELCEGRRGCHCKGELERSVYQLKERSWKYDLIKQTSQSAAQHTLTQAEQTESRIKEQFEELRRFLRGEEEARIAAVREEQERKRRRAEEESKKMDKQIQALTDTITDIETELEEDEISFLQRYERTVKRTWKDLQNPEKSYEALIDVPKHVGNLRFRVWKKMQEICPYTPVTVDPNSASCSLSVSAALDGVCSSPAPQRPLLPVVPERFHPYAAALGSEGVASGLHQWDVEVGDSTNWTVGVAYASVKRWEEFEACPEEGVWTISLRDGVYLAMMSPCEVVPLDGGRRPRVVRVCVDWDTGRVCFSDADHRTHLFTFTHTFVEPLYPYFESICKERPLAVQPQRVCVLVEELRPPDQKNEDQDKGQSS</sequence>
<dbReference type="SUPFAM" id="SSF49899">
    <property type="entry name" value="Concanavalin A-like lectins/glucanases"/>
    <property type="match status" value="1"/>
</dbReference>
<name>A0A6P3W4U1_CLUHA</name>
<evidence type="ECO:0000259" key="2">
    <source>
        <dbReference type="PROSITE" id="PS50188"/>
    </source>
</evidence>
<dbReference type="PRINTS" id="PR01407">
    <property type="entry name" value="BUTYPHLNCDUF"/>
</dbReference>
<dbReference type="InterPro" id="IPR001870">
    <property type="entry name" value="B30.2/SPRY"/>
</dbReference>
<feature type="domain" description="B30.2/SPRY" evidence="2">
    <location>
        <begin position="202"/>
        <end position="398"/>
    </location>
</feature>
<dbReference type="PROSITE" id="PS50188">
    <property type="entry name" value="B302_SPRY"/>
    <property type="match status" value="1"/>
</dbReference>
<evidence type="ECO:0000313" key="4">
    <source>
        <dbReference type="RefSeq" id="XP_012689328.2"/>
    </source>
</evidence>
<dbReference type="Pfam" id="PF25600">
    <property type="entry name" value="TRIM_CC"/>
    <property type="match status" value="1"/>
</dbReference>
<dbReference type="Proteomes" id="UP000515152">
    <property type="component" value="Chromosome 24"/>
</dbReference>
<dbReference type="RefSeq" id="XP_012689328.2">
    <property type="nucleotide sequence ID" value="XM_012833874.3"/>
</dbReference>
<feature type="coiled-coil region" evidence="1">
    <location>
        <begin position="121"/>
        <end position="169"/>
    </location>
</feature>
<dbReference type="InterPro" id="IPR058030">
    <property type="entry name" value="TRIM8/14/16/25/29/45/65_CC"/>
</dbReference>
<dbReference type="InterPro" id="IPR003879">
    <property type="entry name" value="Butyrophylin_SPRY"/>
</dbReference>
<proteinExistence type="predicted"/>
<dbReference type="InterPro" id="IPR043136">
    <property type="entry name" value="B30.2/SPRY_sf"/>
</dbReference>
<dbReference type="AlphaFoldDB" id="A0A6P3W4U1"/>
<organism evidence="3 4">
    <name type="scientific">Clupea harengus</name>
    <name type="common">Atlantic herring</name>
    <dbReference type="NCBI Taxonomy" id="7950"/>
    <lineage>
        <taxon>Eukaryota</taxon>
        <taxon>Metazoa</taxon>
        <taxon>Chordata</taxon>
        <taxon>Craniata</taxon>
        <taxon>Vertebrata</taxon>
        <taxon>Euteleostomi</taxon>
        <taxon>Actinopterygii</taxon>
        <taxon>Neopterygii</taxon>
        <taxon>Teleostei</taxon>
        <taxon>Clupei</taxon>
        <taxon>Clupeiformes</taxon>
        <taxon>Clupeoidei</taxon>
        <taxon>Clupeidae</taxon>
        <taxon>Clupea</taxon>
    </lineage>
</organism>